<evidence type="ECO:0000256" key="2">
    <source>
        <dbReference type="ARBA" id="ARBA00005528"/>
    </source>
</evidence>
<dbReference type="KEGG" id="hhk:HH1059_23400"/>
<dbReference type="InterPro" id="IPR015947">
    <property type="entry name" value="PUA-like_sf"/>
</dbReference>
<reference evidence="14" key="1">
    <citation type="submission" date="2016-02" db="EMBL/GenBank/DDBJ databases">
        <title>Halorhodospira halochloris DSM-1059 complete genome, version 2.</title>
        <authorList>
            <person name="Tsukatani Y."/>
        </authorList>
    </citation>
    <scope>NUCLEOTIDE SEQUENCE</scope>
    <source>
        <strain evidence="14">DSM 1059</strain>
    </source>
</reference>
<keyword evidence="15" id="KW-1185">Reference proteome</keyword>
<evidence type="ECO:0000256" key="12">
    <source>
        <dbReference type="PIRNR" id="PIRNR015601"/>
    </source>
</evidence>
<comment type="similarity">
    <text evidence="2 12">Belongs to the RNA methyltransferase RsmE family.</text>
</comment>
<dbReference type="PANTHER" id="PTHR30027">
    <property type="entry name" value="RIBOSOMAL RNA SMALL SUBUNIT METHYLTRANSFERASE E"/>
    <property type="match status" value="1"/>
</dbReference>
<dbReference type="InterPro" id="IPR006700">
    <property type="entry name" value="RsmE"/>
</dbReference>
<comment type="catalytic activity">
    <reaction evidence="11 12">
        <text>uridine(1498) in 16S rRNA + S-adenosyl-L-methionine = N(3)-methyluridine(1498) in 16S rRNA + S-adenosyl-L-homocysteine + H(+)</text>
        <dbReference type="Rhea" id="RHEA:42920"/>
        <dbReference type="Rhea" id="RHEA-COMP:10283"/>
        <dbReference type="Rhea" id="RHEA-COMP:10284"/>
        <dbReference type="ChEBI" id="CHEBI:15378"/>
        <dbReference type="ChEBI" id="CHEBI:57856"/>
        <dbReference type="ChEBI" id="CHEBI:59789"/>
        <dbReference type="ChEBI" id="CHEBI:65315"/>
        <dbReference type="ChEBI" id="CHEBI:74502"/>
        <dbReference type="EC" id="2.1.1.193"/>
    </reaction>
</comment>
<dbReference type="Pfam" id="PF04452">
    <property type="entry name" value="Methyltrans_RNA"/>
    <property type="match status" value="1"/>
</dbReference>
<dbReference type="GO" id="GO:0070475">
    <property type="term" value="P:rRNA base methylation"/>
    <property type="evidence" value="ECO:0007669"/>
    <property type="project" value="TreeGrafter"/>
</dbReference>
<name>A0A0X8XAQ6_HALHR</name>
<organism evidence="14 15">
    <name type="scientific">Halorhodospira halochloris</name>
    <name type="common">Ectothiorhodospira halochloris</name>
    <dbReference type="NCBI Taxonomy" id="1052"/>
    <lineage>
        <taxon>Bacteria</taxon>
        <taxon>Pseudomonadati</taxon>
        <taxon>Pseudomonadota</taxon>
        <taxon>Gammaproteobacteria</taxon>
        <taxon>Chromatiales</taxon>
        <taxon>Ectothiorhodospiraceae</taxon>
        <taxon>Halorhodospira</taxon>
    </lineage>
</organism>
<dbReference type="InterPro" id="IPR029028">
    <property type="entry name" value="Alpha/beta_knot_MTases"/>
</dbReference>
<proteinExistence type="inferred from homology"/>
<dbReference type="Gene3D" id="3.40.1280.10">
    <property type="match status" value="1"/>
</dbReference>
<dbReference type="OrthoDB" id="9815641at2"/>
<dbReference type="GO" id="GO:0070042">
    <property type="term" value="F:rRNA (uridine-N3-)-methyltransferase activity"/>
    <property type="evidence" value="ECO:0007669"/>
    <property type="project" value="TreeGrafter"/>
</dbReference>
<evidence type="ECO:0000256" key="3">
    <source>
        <dbReference type="ARBA" id="ARBA00012328"/>
    </source>
</evidence>
<comment type="function">
    <text evidence="10 12">Specifically methylates the N3 position of the uracil ring of uridine 1498 (m3U1498) in 16S rRNA. Acts on the fully assembled 30S ribosomal subunit.</text>
</comment>
<evidence type="ECO:0000313" key="14">
    <source>
        <dbReference type="EMBL" id="BAU56409.1"/>
    </source>
</evidence>
<gene>
    <name evidence="14" type="ORF">HH1059_23400</name>
</gene>
<evidence type="ECO:0000313" key="15">
    <source>
        <dbReference type="Proteomes" id="UP000218890"/>
    </source>
</evidence>
<evidence type="ECO:0000256" key="10">
    <source>
        <dbReference type="ARBA" id="ARBA00025699"/>
    </source>
</evidence>
<dbReference type="NCBIfam" id="TIGR00046">
    <property type="entry name" value="RsmE family RNA methyltransferase"/>
    <property type="match status" value="1"/>
</dbReference>
<feature type="domain" description="Ribosomal RNA small subunit methyltransferase E methyltransferase" evidence="13">
    <location>
        <begin position="72"/>
        <end position="233"/>
    </location>
</feature>
<evidence type="ECO:0000259" key="13">
    <source>
        <dbReference type="Pfam" id="PF04452"/>
    </source>
</evidence>
<dbReference type="InterPro" id="IPR046886">
    <property type="entry name" value="RsmE_MTase_dom"/>
</dbReference>
<dbReference type="AlphaFoldDB" id="A0A0X8XAQ6"/>
<accession>A0A0X8XAQ6</accession>
<dbReference type="SUPFAM" id="SSF88697">
    <property type="entry name" value="PUA domain-like"/>
    <property type="match status" value="1"/>
</dbReference>
<dbReference type="PIRSF" id="PIRSF015601">
    <property type="entry name" value="MTase_slr0722"/>
    <property type="match status" value="1"/>
</dbReference>
<comment type="subcellular location">
    <subcellularLocation>
        <location evidence="1 12">Cytoplasm</location>
    </subcellularLocation>
</comment>
<dbReference type="PANTHER" id="PTHR30027:SF3">
    <property type="entry name" value="16S RRNA (URACIL(1498)-N(3))-METHYLTRANSFERASE"/>
    <property type="match status" value="1"/>
</dbReference>
<evidence type="ECO:0000256" key="1">
    <source>
        <dbReference type="ARBA" id="ARBA00004496"/>
    </source>
</evidence>
<keyword evidence="8 12" id="KW-0808">Transferase</keyword>
<evidence type="ECO:0000256" key="4">
    <source>
        <dbReference type="ARBA" id="ARBA00013673"/>
    </source>
</evidence>
<evidence type="ECO:0000256" key="6">
    <source>
        <dbReference type="ARBA" id="ARBA00022552"/>
    </source>
</evidence>
<dbReference type="EC" id="2.1.1.193" evidence="3 12"/>
<dbReference type="NCBIfam" id="NF008692">
    <property type="entry name" value="PRK11713.1-5"/>
    <property type="match status" value="1"/>
</dbReference>
<keyword evidence="5 12" id="KW-0963">Cytoplasm</keyword>
<keyword evidence="7 12" id="KW-0489">Methyltransferase</keyword>
<dbReference type="EMBL" id="AP017372">
    <property type="protein sequence ID" value="BAU56409.1"/>
    <property type="molecule type" value="Genomic_DNA"/>
</dbReference>
<evidence type="ECO:0000256" key="7">
    <source>
        <dbReference type="ARBA" id="ARBA00022603"/>
    </source>
</evidence>
<keyword evidence="6 12" id="KW-0698">rRNA processing</keyword>
<keyword evidence="9 12" id="KW-0949">S-adenosyl-L-methionine</keyword>
<dbReference type="SUPFAM" id="SSF75217">
    <property type="entry name" value="alpha/beta knot"/>
    <property type="match status" value="1"/>
</dbReference>
<sequence>MVRLYVQQSLTPGEEIELPPNPAAHVKARRLSSGDAVTLFTGEGGEYPSLLTSVQRRQITAQVGDHQPVERELPYPVMVLQAVIKGERMDTAVEKATELGASAIIPTLTQRCVVRLDDDKRASKRQRHWQAVAASACEQCGRNRLPWICKPTPLEQVWPLLEGYNSRLLLNQQAQQTLAAQLKPEATALLIGPEGGLNGSDIELAEQLGFRAAYAGARIMRSETATIAAMSRVSGYFEEL</sequence>
<dbReference type="CDD" id="cd18084">
    <property type="entry name" value="RsmE-like"/>
    <property type="match status" value="1"/>
</dbReference>
<evidence type="ECO:0000256" key="5">
    <source>
        <dbReference type="ARBA" id="ARBA00022490"/>
    </source>
</evidence>
<dbReference type="Proteomes" id="UP000218890">
    <property type="component" value="Chromosome"/>
</dbReference>
<evidence type="ECO:0000256" key="8">
    <source>
        <dbReference type="ARBA" id="ARBA00022679"/>
    </source>
</evidence>
<evidence type="ECO:0000256" key="11">
    <source>
        <dbReference type="ARBA" id="ARBA00047944"/>
    </source>
</evidence>
<evidence type="ECO:0000256" key="9">
    <source>
        <dbReference type="ARBA" id="ARBA00022691"/>
    </source>
</evidence>
<dbReference type="GO" id="GO:0005737">
    <property type="term" value="C:cytoplasm"/>
    <property type="evidence" value="ECO:0007669"/>
    <property type="project" value="UniProtKB-SubCell"/>
</dbReference>
<dbReference type="InterPro" id="IPR029026">
    <property type="entry name" value="tRNA_m1G_MTases_N"/>
</dbReference>
<protein>
    <recommendedName>
        <fullName evidence="4 12">Ribosomal RNA small subunit methyltransferase E</fullName>
        <ecNumber evidence="3 12">2.1.1.193</ecNumber>
    </recommendedName>
</protein>
<dbReference type="RefSeq" id="WP_096406221.1">
    <property type="nucleotide sequence ID" value="NZ_AP017372.2"/>
</dbReference>